<proteinExistence type="predicted"/>
<dbReference type="Proteomes" id="UP001516400">
    <property type="component" value="Unassembled WGS sequence"/>
</dbReference>
<evidence type="ECO:0000313" key="1">
    <source>
        <dbReference type="EMBL" id="KAL3279473.1"/>
    </source>
</evidence>
<dbReference type="EMBL" id="JABFTP020000124">
    <property type="protein sequence ID" value="KAL3279473.1"/>
    <property type="molecule type" value="Genomic_DNA"/>
</dbReference>
<comment type="caution">
    <text evidence="1">The sequence shown here is derived from an EMBL/GenBank/DDBJ whole genome shotgun (WGS) entry which is preliminary data.</text>
</comment>
<reference evidence="1 2" key="1">
    <citation type="journal article" date="2021" name="BMC Biol.">
        <title>Horizontally acquired antibacterial genes associated with adaptive radiation of ladybird beetles.</title>
        <authorList>
            <person name="Li H.S."/>
            <person name="Tang X.F."/>
            <person name="Huang Y.H."/>
            <person name="Xu Z.Y."/>
            <person name="Chen M.L."/>
            <person name="Du X.Y."/>
            <person name="Qiu B.Y."/>
            <person name="Chen P.T."/>
            <person name="Zhang W."/>
            <person name="Slipinski A."/>
            <person name="Escalona H.E."/>
            <person name="Waterhouse R.M."/>
            <person name="Zwick A."/>
            <person name="Pang H."/>
        </authorList>
    </citation>
    <scope>NUCLEOTIDE SEQUENCE [LARGE SCALE GENOMIC DNA]</scope>
    <source>
        <strain evidence="1">SYSU2018</strain>
    </source>
</reference>
<protein>
    <submittedName>
        <fullName evidence="1">Uncharacterized protein</fullName>
    </submittedName>
</protein>
<gene>
    <name evidence="1" type="ORF">HHI36_016983</name>
</gene>
<organism evidence="1 2">
    <name type="scientific">Cryptolaemus montrouzieri</name>
    <dbReference type="NCBI Taxonomy" id="559131"/>
    <lineage>
        <taxon>Eukaryota</taxon>
        <taxon>Metazoa</taxon>
        <taxon>Ecdysozoa</taxon>
        <taxon>Arthropoda</taxon>
        <taxon>Hexapoda</taxon>
        <taxon>Insecta</taxon>
        <taxon>Pterygota</taxon>
        <taxon>Neoptera</taxon>
        <taxon>Endopterygota</taxon>
        <taxon>Coleoptera</taxon>
        <taxon>Polyphaga</taxon>
        <taxon>Cucujiformia</taxon>
        <taxon>Coccinelloidea</taxon>
        <taxon>Coccinellidae</taxon>
        <taxon>Scymninae</taxon>
        <taxon>Scymnini</taxon>
        <taxon>Cryptolaemus</taxon>
    </lineage>
</organism>
<sequence length="245" mass="27710">MEVNRLLSNELAYELPIRKLPSSGNVADKRIDLRGALRAEKAGEREVPSSCNFNPSYELTFCSSKLAELQEMIERFNISNRTNEFKRISTRLLHVEGRLSRIVCDTSELIHHRSELLELQQRLTQDLIWVYESSIKDDASCQHLSLPDAPVPLLPEIVNVPAHSLVDPQADSSEGLSPVENLILSENRRQEFGRVEGSRVAALRRLFTEGSTSTRLDINDVLSMQGMKKQRLVLFGMNHCSLGKK</sequence>
<keyword evidence="2" id="KW-1185">Reference proteome</keyword>
<dbReference type="AlphaFoldDB" id="A0ABD2NLC1"/>
<evidence type="ECO:0000313" key="2">
    <source>
        <dbReference type="Proteomes" id="UP001516400"/>
    </source>
</evidence>
<name>A0ABD2NLC1_9CUCU</name>
<accession>A0ABD2NLC1</accession>